<sequence length="115" mass="12448">MAQQTTVRFIDDLDGSDASGTFDFAIDGRQYQIDLSDENAAKLRDALAPYVGAARKVGGRGRPRAARQTVVADKPARSNRDETAAIREWARANGHTVSDRGRIAKAVVEAYQAAN</sequence>
<evidence type="ECO:0000256" key="2">
    <source>
        <dbReference type="SAM" id="MobiDB-lite"/>
    </source>
</evidence>
<comment type="caution">
    <text evidence="5">The sequence shown here is derived from an EMBL/GenBank/DDBJ whole genome shotgun (WGS) entry which is preliminary data.</text>
</comment>
<name>A0ABU2NIQ2_9PSEU</name>
<evidence type="ECO:0000256" key="1">
    <source>
        <dbReference type="ARBA" id="ARBA00023125"/>
    </source>
</evidence>
<feature type="region of interest" description="Disordered" evidence="2">
    <location>
        <begin position="58"/>
        <end position="79"/>
    </location>
</feature>
<dbReference type="EMBL" id="JAVREJ010000048">
    <property type="protein sequence ID" value="MDT0353850.1"/>
    <property type="molecule type" value="Genomic_DNA"/>
</dbReference>
<reference evidence="6" key="1">
    <citation type="submission" date="2023-07" db="EMBL/GenBank/DDBJ databases">
        <title>30 novel species of actinomycetes from the DSMZ collection.</title>
        <authorList>
            <person name="Nouioui I."/>
        </authorList>
    </citation>
    <scope>NUCLEOTIDE SEQUENCE [LARGE SCALE GENOMIC DNA]</scope>
    <source>
        <strain evidence="6">DSM 45834</strain>
    </source>
</reference>
<feature type="domain" description="Lsr2 dimerization" evidence="3">
    <location>
        <begin position="1"/>
        <end position="58"/>
    </location>
</feature>
<dbReference type="Proteomes" id="UP001183202">
    <property type="component" value="Unassembled WGS sequence"/>
</dbReference>
<protein>
    <submittedName>
        <fullName evidence="5">Lsr2 family protein</fullName>
    </submittedName>
</protein>
<dbReference type="InterPro" id="IPR024412">
    <property type="entry name" value="Lsr2_dim_dom"/>
</dbReference>
<dbReference type="InterPro" id="IPR055370">
    <property type="entry name" value="Lsr2_DNA-bd"/>
</dbReference>
<dbReference type="Gene3D" id="4.10.320.10">
    <property type="entry name" value="E3-binding domain"/>
    <property type="match status" value="1"/>
</dbReference>
<evidence type="ECO:0000313" key="6">
    <source>
        <dbReference type="Proteomes" id="UP001183202"/>
    </source>
</evidence>
<keyword evidence="6" id="KW-1185">Reference proteome</keyword>
<evidence type="ECO:0000259" key="4">
    <source>
        <dbReference type="Pfam" id="PF23359"/>
    </source>
</evidence>
<accession>A0ABU2NIQ2</accession>
<evidence type="ECO:0000259" key="3">
    <source>
        <dbReference type="Pfam" id="PF11774"/>
    </source>
</evidence>
<dbReference type="Pfam" id="PF11774">
    <property type="entry name" value="Lsr2"/>
    <property type="match status" value="1"/>
</dbReference>
<dbReference type="Gene3D" id="3.30.60.230">
    <property type="entry name" value="Lsr2, dimerization domain"/>
    <property type="match status" value="1"/>
</dbReference>
<feature type="domain" description="Lsr2 DNA-binding" evidence="4">
    <location>
        <begin position="79"/>
        <end position="114"/>
    </location>
</feature>
<dbReference type="InterPro" id="IPR042261">
    <property type="entry name" value="Lsr2-like_dimerization"/>
</dbReference>
<dbReference type="RefSeq" id="WP_311560361.1">
    <property type="nucleotide sequence ID" value="NZ_JAVREJ010000048.1"/>
</dbReference>
<gene>
    <name evidence="5" type="ORF">RM445_30630</name>
</gene>
<organism evidence="5 6">
    <name type="scientific">Pseudonocardia charpentierae</name>
    <dbReference type="NCBI Taxonomy" id="3075545"/>
    <lineage>
        <taxon>Bacteria</taxon>
        <taxon>Bacillati</taxon>
        <taxon>Actinomycetota</taxon>
        <taxon>Actinomycetes</taxon>
        <taxon>Pseudonocardiales</taxon>
        <taxon>Pseudonocardiaceae</taxon>
        <taxon>Pseudonocardia</taxon>
    </lineage>
</organism>
<keyword evidence="1" id="KW-0238">DNA-binding</keyword>
<proteinExistence type="predicted"/>
<dbReference type="Pfam" id="PF23359">
    <property type="entry name" value="Lsr2_DNA-bd"/>
    <property type="match status" value="1"/>
</dbReference>
<evidence type="ECO:0000313" key="5">
    <source>
        <dbReference type="EMBL" id="MDT0353850.1"/>
    </source>
</evidence>
<dbReference type="InterPro" id="IPR036625">
    <property type="entry name" value="E3-bd_dom_sf"/>
</dbReference>